<reference evidence="1" key="1">
    <citation type="submission" date="2022-04" db="EMBL/GenBank/DDBJ databases">
        <title>Tomato heritable bacteria conferring resistance against bacterial wilt.</title>
        <authorList>
            <person name="Yin J."/>
        </authorList>
    </citation>
    <scope>NUCLEOTIDE SEQUENCE</scope>
    <source>
        <strain evidence="1">Cra20</strain>
    </source>
</reference>
<protein>
    <submittedName>
        <fullName evidence="1">Uncharacterized protein</fullName>
    </submittedName>
</protein>
<comment type="caution">
    <text evidence="1">The sequence shown here is derived from an EMBL/GenBank/DDBJ whole genome shotgun (WGS) entry which is preliminary data.</text>
</comment>
<gene>
    <name evidence="1" type="ORF">MZO42_14755</name>
</gene>
<sequence length="50" mass="5795">MNFFTHIEDTQITRGARKAFEAFVPLHRRLFPIEPCPREVARAAVREVLG</sequence>
<dbReference type="EMBL" id="JALMLT010000003">
    <property type="protein sequence ID" value="MDT8759960.1"/>
    <property type="molecule type" value="Genomic_DNA"/>
</dbReference>
<evidence type="ECO:0000313" key="1">
    <source>
        <dbReference type="EMBL" id="MDT8759960.1"/>
    </source>
</evidence>
<proteinExistence type="predicted"/>
<organism evidence="1">
    <name type="scientific">Sphingomonas psychrotolerans</name>
    <dbReference type="NCBI Taxonomy" id="1327635"/>
    <lineage>
        <taxon>Bacteria</taxon>
        <taxon>Pseudomonadati</taxon>
        <taxon>Pseudomonadota</taxon>
        <taxon>Alphaproteobacteria</taxon>
        <taxon>Sphingomonadales</taxon>
        <taxon>Sphingomonadaceae</taxon>
        <taxon>Sphingomonas</taxon>
    </lineage>
</organism>
<name>A0ABU3N603_9SPHN</name>
<accession>A0ABU3N603</accession>